<dbReference type="OrthoDB" id="444255at2759"/>
<accession>A0A0L0DLW4</accession>
<keyword evidence="1" id="KW-0472">Membrane</keyword>
<name>A0A0L0DLW4_THETB</name>
<dbReference type="AlphaFoldDB" id="A0A0L0DLW4"/>
<dbReference type="GeneID" id="25567412"/>
<proteinExistence type="predicted"/>
<evidence type="ECO:0000313" key="3">
    <source>
        <dbReference type="Proteomes" id="UP000054408"/>
    </source>
</evidence>
<evidence type="ECO:0008006" key="4">
    <source>
        <dbReference type="Google" id="ProtNLM"/>
    </source>
</evidence>
<evidence type="ECO:0000256" key="1">
    <source>
        <dbReference type="SAM" id="Phobius"/>
    </source>
</evidence>
<feature type="transmembrane region" description="Helical" evidence="1">
    <location>
        <begin position="38"/>
        <end position="56"/>
    </location>
</feature>
<gene>
    <name evidence="2" type="ORF">AMSG_08804</name>
</gene>
<organism evidence="2 3">
    <name type="scientific">Thecamonas trahens ATCC 50062</name>
    <dbReference type="NCBI Taxonomy" id="461836"/>
    <lineage>
        <taxon>Eukaryota</taxon>
        <taxon>Apusozoa</taxon>
        <taxon>Apusomonadida</taxon>
        <taxon>Apusomonadidae</taxon>
        <taxon>Thecamonas</taxon>
    </lineage>
</organism>
<dbReference type="eggNOG" id="ENOG502RYJU">
    <property type="taxonomic scope" value="Eukaryota"/>
</dbReference>
<keyword evidence="1" id="KW-1133">Transmembrane helix</keyword>
<dbReference type="RefSeq" id="XP_013754570.1">
    <property type="nucleotide sequence ID" value="XM_013899116.1"/>
</dbReference>
<keyword evidence="1" id="KW-0812">Transmembrane</keyword>
<dbReference type="EMBL" id="GL349480">
    <property type="protein sequence ID" value="KNC53309.1"/>
    <property type="molecule type" value="Genomic_DNA"/>
</dbReference>
<protein>
    <recommendedName>
        <fullName evidence="4">LicD family protein</fullName>
    </recommendedName>
</protein>
<feature type="transmembrane region" description="Helical" evidence="1">
    <location>
        <begin position="68"/>
        <end position="97"/>
    </location>
</feature>
<dbReference type="Proteomes" id="UP000054408">
    <property type="component" value="Unassembled WGS sequence"/>
</dbReference>
<sequence>MAAARSAGDMLLSLRPIVSGRERDSTAMTVKAYADHNPFLFFAGVFGAVVVAKRRLRRSHGLGARCPSVVTALAAIPPVVVKALLLLMWLSIAWFFVFEAYYSVYRCAVSARYHDETILIARSVITLLEEHNVPYWMDYATLLAVIRGQSINEWDHDTDISIVFPDDGPAALIAAINAAGMYAVWDDRDAIQIMPYEGANPLNSPHMDIWFWREEKLADGSRVVSTAYDDVAYRKRAWDDIFPLKAVAWKAWPGHDIYIPADAHGVSQKEFGAWPGSYMTPVVYKGDCFHNWFQRRWLY</sequence>
<reference evidence="2 3" key="1">
    <citation type="submission" date="2010-05" db="EMBL/GenBank/DDBJ databases">
        <title>The Genome Sequence of Thecamonas trahens ATCC 50062.</title>
        <authorList>
            <consortium name="The Broad Institute Genome Sequencing Platform"/>
            <person name="Russ C."/>
            <person name="Cuomo C."/>
            <person name="Shea T."/>
            <person name="Young S.K."/>
            <person name="Zeng Q."/>
            <person name="Koehrsen M."/>
            <person name="Haas B."/>
            <person name="Borodovsky M."/>
            <person name="Guigo R."/>
            <person name="Alvarado L."/>
            <person name="Berlin A."/>
            <person name="Bochicchio J."/>
            <person name="Borenstein D."/>
            <person name="Chapman S."/>
            <person name="Chen Z."/>
            <person name="Freedman E."/>
            <person name="Gellesch M."/>
            <person name="Goldberg J."/>
            <person name="Griggs A."/>
            <person name="Gujja S."/>
            <person name="Heilman E."/>
            <person name="Heiman D."/>
            <person name="Hepburn T."/>
            <person name="Howarth C."/>
            <person name="Jen D."/>
            <person name="Larson L."/>
            <person name="Mehta T."/>
            <person name="Park D."/>
            <person name="Pearson M."/>
            <person name="Roberts A."/>
            <person name="Saif S."/>
            <person name="Shenoy N."/>
            <person name="Sisk P."/>
            <person name="Stolte C."/>
            <person name="Sykes S."/>
            <person name="Thomson T."/>
            <person name="Walk T."/>
            <person name="White J."/>
            <person name="Yandava C."/>
            <person name="Burger G."/>
            <person name="Gray M.W."/>
            <person name="Holland P.W.H."/>
            <person name="King N."/>
            <person name="Lang F.B.F."/>
            <person name="Roger A.J."/>
            <person name="Ruiz-Trillo I."/>
            <person name="Lander E."/>
            <person name="Nusbaum C."/>
        </authorList>
    </citation>
    <scope>NUCLEOTIDE SEQUENCE [LARGE SCALE GENOMIC DNA]</scope>
    <source>
        <strain evidence="2 3">ATCC 50062</strain>
    </source>
</reference>
<evidence type="ECO:0000313" key="2">
    <source>
        <dbReference type="EMBL" id="KNC53309.1"/>
    </source>
</evidence>
<dbReference type="OMA" id="YHDETIL"/>
<keyword evidence="3" id="KW-1185">Reference proteome</keyword>